<dbReference type="EMBL" id="UAWQ01000020">
    <property type="protein sequence ID" value="SQC58412.1"/>
    <property type="molecule type" value="Genomic_DNA"/>
</dbReference>
<dbReference type="AlphaFoldDB" id="A0A2X3FQD4"/>
<dbReference type="Proteomes" id="UP000251721">
    <property type="component" value="Unassembled WGS sequence"/>
</dbReference>
<protein>
    <submittedName>
        <fullName evidence="1">Uncharacterized protein</fullName>
    </submittedName>
</protein>
<organism evidence="1 2">
    <name type="scientific">Klebsiella pneumoniae</name>
    <dbReference type="NCBI Taxonomy" id="573"/>
    <lineage>
        <taxon>Bacteria</taxon>
        <taxon>Pseudomonadati</taxon>
        <taxon>Pseudomonadota</taxon>
        <taxon>Gammaproteobacteria</taxon>
        <taxon>Enterobacterales</taxon>
        <taxon>Enterobacteriaceae</taxon>
        <taxon>Klebsiella/Raoultella group</taxon>
        <taxon>Klebsiella</taxon>
        <taxon>Klebsiella pneumoniae complex</taxon>
    </lineage>
</organism>
<sequence length="55" mass="6586">MTHRIALRIADIDQYRRLLMQFLVRFFNIDAFKLFHDSLLFLVMTGDGRAQFLPL</sequence>
<proteinExistence type="predicted"/>
<evidence type="ECO:0000313" key="2">
    <source>
        <dbReference type="Proteomes" id="UP000251721"/>
    </source>
</evidence>
<accession>A0A2X3FQD4</accession>
<reference evidence="1 2" key="1">
    <citation type="submission" date="2018-06" db="EMBL/GenBank/DDBJ databases">
        <authorList>
            <consortium name="Pathogen Informatics"/>
            <person name="Doyle S."/>
        </authorList>
    </citation>
    <scope>NUCLEOTIDE SEQUENCE [LARGE SCALE GENOMIC DNA]</scope>
    <source>
        <strain evidence="1 2">NCTC13465</strain>
    </source>
</reference>
<gene>
    <name evidence="1" type="ORF">NCTC13465_06029</name>
</gene>
<name>A0A2X3FQD4_KLEPN</name>
<evidence type="ECO:0000313" key="1">
    <source>
        <dbReference type="EMBL" id="SQC58412.1"/>
    </source>
</evidence>